<name>A0A0E3ISH8_9VIRU</name>
<dbReference type="GeneID" id="24420524"/>
<keyword evidence="2" id="KW-1185">Reference proteome</keyword>
<evidence type="ECO:0000313" key="1">
    <source>
        <dbReference type="EMBL" id="AJG42067.1"/>
    </source>
</evidence>
<dbReference type="RefSeq" id="YP_009142783.1">
    <property type="nucleotide sequence ID" value="NC_027198.1"/>
</dbReference>
<dbReference type="Proteomes" id="UP000201781">
    <property type="component" value="Genome"/>
</dbReference>
<sequence length="106" mass="11927">MDTTLTEALRSAAHRGPLFERRTSRRALFEFSALKEFFCCVSHHEVVRDNPDAYLPRGVPVDNRDHQRAWVKPGVRDEERRSGLLDAAGVERAVRLARLASGKGGI</sequence>
<reference evidence="1 2" key="1">
    <citation type="journal article" date="2015" name="Arch. Virol.">
        <title>Rottboellia yellow mottle virus is a distinct species within the genus Sobemovirus.</title>
        <authorList>
            <person name="Somera M."/>
            <person name="Truve E."/>
        </authorList>
    </citation>
    <scope>NUCLEOTIDE SEQUENCE [LARGE SCALE GENOMIC DNA]</scope>
</reference>
<dbReference type="EMBL" id="KC577469">
    <property type="protein sequence ID" value="AJG42067.1"/>
    <property type="molecule type" value="Genomic_RNA"/>
</dbReference>
<organism evidence="1 2">
    <name type="scientific">Rottboellia yellow mottle virus</name>
    <dbReference type="NCBI Taxonomy" id="1432563"/>
    <lineage>
        <taxon>Viruses</taxon>
        <taxon>Riboviria</taxon>
        <taxon>Orthornavirae</taxon>
        <taxon>Pisuviricota</taxon>
        <taxon>Pisoniviricetes</taxon>
        <taxon>Sobelivirales</taxon>
        <taxon>Solemoviridae</taxon>
        <taxon>Sobemovirus</taxon>
        <taxon>Sobemovirus ROMOV</taxon>
    </lineage>
</organism>
<evidence type="ECO:0000313" key="2">
    <source>
        <dbReference type="Proteomes" id="UP000201781"/>
    </source>
</evidence>
<gene>
    <name evidence="1" type="primary">ORFx</name>
</gene>
<protein>
    <submittedName>
        <fullName evidence="1">Putative Px</fullName>
    </submittedName>
</protein>
<proteinExistence type="predicted"/>
<dbReference type="KEGG" id="vg:24420524"/>
<accession>A0A0E3ISH8</accession>